<dbReference type="RefSeq" id="WP_110886468.1">
    <property type="nucleotide sequence ID" value="NZ_QJSX01000006.1"/>
</dbReference>
<dbReference type="PANTHER" id="PTHR10887">
    <property type="entry name" value="DNA2/NAM7 HELICASE FAMILY"/>
    <property type="match status" value="1"/>
</dbReference>
<dbReference type="SUPFAM" id="SSF52540">
    <property type="entry name" value="P-loop containing nucleoside triphosphate hydrolases"/>
    <property type="match status" value="1"/>
</dbReference>
<protein>
    <submittedName>
        <fullName evidence="3">AAA domain-containing protein</fullName>
    </submittedName>
</protein>
<evidence type="ECO:0000259" key="2">
    <source>
        <dbReference type="Pfam" id="PF13087"/>
    </source>
</evidence>
<feature type="domain" description="DNA2/NAM7 helicase helicase" evidence="1">
    <location>
        <begin position="426"/>
        <end position="816"/>
    </location>
</feature>
<dbReference type="GO" id="GO:0004386">
    <property type="term" value="F:helicase activity"/>
    <property type="evidence" value="ECO:0007669"/>
    <property type="project" value="InterPro"/>
</dbReference>
<dbReference type="OrthoDB" id="9757917at2"/>
<dbReference type="CDD" id="cd18808">
    <property type="entry name" value="SF1_C_Upf1"/>
    <property type="match status" value="1"/>
</dbReference>
<dbReference type="Gene3D" id="3.40.50.300">
    <property type="entry name" value="P-loop containing nucleotide triphosphate hydrolases"/>
    <property type="match status" value="2"/>
</dbReference>
<dbReference type="InterPro" id="IPR045055">
    <property type="entry name" value="DNA2/NAM7-like"/>
</dbReference>
<sequence length="1102" mass="122865">MQANDVQFGAVTLVQLRLLNADVPFAVPRGTEVRLQFNDTLDEVILRAKDAQWLVRGETDVEHARVRALLSQGMPNVLWVARVQGASIAVQAHQFPVGYFMHDAEVIGIDEAIVDDLRAHEQERTSVEYVVQMLAQAVTLPPVEAGRPPRFLLAGTPNKRPDQQQAFRLLGHRWNLDVVRTDDALHVAHVTRSARRNDELKRPVVLVEAPWTFRDETLAGRERGQLQAALAARLQDTRSYLRVWEEYQRLEHERGVERARRMGALPFDERPLFTNGCWRFTLVASPEAFAFMRQQADLTLEASATLPPELSVAASESSSARTRTFIGEYVQCDERRSTVDVRPLRTADLDHAPPERGVLFVSLTGDRLQFERRDRARRAVIAAETPMPQLGPLLEGLDVPRRALPRMEALPPRSPAREVFGGEPTQRQTDAVDVAINTPDIALIQGPPGTGKTRVIAAIQARLAELTADPGRVAAQTLLTSTQHIAVENAASATVVFGLPAVKIGRNRRQVIDAVTSGAERWRQDMVAQVRARLADFPERPLEVRYKRARDLVLRFTGAPNARDSVADVIDEVLTLGEHALRAETKDRLRDLKAVRPSGEPHEDVTLALRAVRALRTEREAFLDDGPASARKALRRLNDAPLTADERTLLEDAGVWSSEEAPPFLEALAHLKQALLTRLQPDTLPGAPVQVPPEVTHALTSALRDLQRALRDDRAGSGQTRSDVAGVLYDFLDALENDPRGVHDAVRDYSAVLAATCQQSDSFAVREFKTKTGHAVRAFDNVVVDEAARVNPLDLLIPMAQAERRIILVGDHRQLPHLLEPDIERQLQASVGDEYQDALHQSLFERLFQDLQARERRDGIKRVVTLDKQYRMHPLLGQFVSDNFYPAGEAFASGRSASDFAHDLPGYDGRPAAWVDVPFERGAERGGRSKSRVAEARWIAAEAKRVLDARPDFSVGVITFYADQVRELLRALQDVDLVEQGEDGQLRIHGAYRETYDRQGRTKERLRVGTVDAFQGMEFDVVFLSVTRSNTLPSSTALEERRKYGHLTLPNRLCVAMSRQQRLLIVVGDTGMLPPPDAPSAVRALSNFHRLCKGRHGRLVSA</sequence>
<name>A0A318S6Y1_9DEIO</name>
<dbReference type="AlphaFoldDB" id="A0A318S6Y1"/>
<evidence type="ECO:0000313" key="3">
    <source>
        <dbReference type="EMBL" id="PYE54071.1"/>
    </source>
</evidence>
<dbReference type="InterPro" id="IPR027417">
    <property type="entry name" value="P-loop_NTPase"/>
</dbReference>
<dbReference type="Pfam" id="PF13086">
    <property type="entry name" value="AAA_11"/>
    <property type="match status" value="1"/>
</dbReference>
<feature type="domain" description="DNA2/NAM7 helicase-like C-terminal" evidence="2">
    <location>
        <begin position="840"/>
        <end position="1070"/>
    </location>
</feature>
<dbReference type="InterPro" id="IPR041679">
    <property type="entry name" value="DNA2/NAM7-like_C"/>
</dbReference>
<gene>
    <name evidence="3" type="ORF">DES52_10633</name>
</gene>
<accession>A0A318S6Y1</accession>
<evidence type="ECO:0000259" key="1">
    <source>
        <dbReference type="Pfam" id="PF13086"/>
    </source>
</evidence>
<dbReference type="Proteomes" id="UP000248326">
    <property type="component" value="Unassembled WGS sequence"/>
</dbReference>
<dbReference type="Pfam" id="PF13087">
    <property type="entry name" value="AAA_12"/>
    <property type="match status" value="1"/>
</dbReference>
<comment type="caution">
    <text evidence="3">The sequence shown here is derived from an EMBL/GenBank/DDBJ whole genome shotgun (WGS) entry which is preliminary data.</text>
</comment>
<dbReference type="InterPro" id="IPR041677">
    <property type="entry name" value="DNA2/NAM7_AAA_11"/>
</dbReference>
<organism evidence="3 4">
    <name type="scientific">Deinococcus yavapaiensis KR-236</name>
    <dbReference type="NCBI Taxonomy" id="694435"/>
    <lineage>
        <taxon>Bacteria</taxon>
        <taxon>Thermotogati</taxon>
        <taxon>Deinococcota</taxon>
        <taxon>Deinococci</taxon>
        <taxon>Deinococcales</taxon>
        <taxon>Deinococcaceae</taxon>
        <taxon>Deinococcus</taxon>
    </lineage>
</organism>
<dbReference type="PANTHER" id="PTHR10887:SF495">
    <property type="entry name" value="HELICASE SENATAXIN ISOFORM X1-RELATED"/>
    <property type="match status" value="1"/>
</dbReference>
<evidence type="ECO:0000313" key="4">
    <source>
        <dbReference type="Proteomes" id="UP000248326"/>
    </source>
</evidence>
<keyword evidence="4" id="KW-1185">Reference proteome</keyword>
<dbReference type="EMBL" id="QJSX01000006">
    <property type="protein sequence ID" value="PYE54071.1"/>
    <property type="molecule type" value="Genomic_DNA"/>
</dbReference>
<proteinExistence type="predicted"/>
<reference evidence="3 4" key="1">
    <citation type="submission" date="2018-06" db="EMBL/GenBank/DDBJ databases">
        <title>Genomic Encyclopedia of Type Strains, Phase IV (KMG-IV): sequencing the most valuable type-strain genomes for metagenomic binning, comparative biology and taxonomic classification.</title>
        <authorList>
            <person name="Goeker M."/>
        </authorList>
    </citation>
    <scope>NUCLEOTIDE SEQUENCE [LARGE SCALE GENOMIC DNA]</scope>
    <source>
        <strain evidence="3 4">DSM 18048</strain>
    </source>
</reference>
<dbReference type="InterPro" id="IPR047187">
    <property type="entry name" value="SF1_C_Upf1"/>
</dbReference>